<dbReference type="Proteomes" id="UP000700706">
    <property type="component" value="Unassembled WGS sequence"/>
</dbReference>
<feature type="transmembrane region" description="Helical" evidence="5">
    <location>
        <begin position="307"/>
        <end position="326"/>
    </location>
</feature>
<dbReference type="PANTHER" id="PTHR42718">
    <property type="entry name" value="MAJOR FACILITATOR SUPERFAMILY MULTIDRUG TRANSPORTER MFSC"/>
    <property type="match status" value="1"/>
</dbReference>
<proteinExistence type="predicted"/>
<dbReference type="GO" id="GO:0022857">
    <property type="term" value="F:transmembrane transporter activity"/>
    <property type="evidence" value="ECO:0007669"/>
    <property type="project" value="InterPro"/>
</dbReference>
<evidence type="ECO:0000313" key="8">
    <source>
        <dbReference type="Proteomes" id="UP000700706"/>
    </source>
</evidence>
<protein>
    <submittedName>
        <fullName evidence="7">MFS transporter</fullName>
    </submittedName>
</protein>
<comment type="subcellular location">
    <subcellularLocation>
        <location evidence="1">Membrane</location>
        <topology evidence="1">Multi-pass membrane protein</topology>
    </subcellularLocation>
</comment>
<comment type="caution">
    <text evidence="7">The sequence shown here is derived from an EMBL/GenBank/DDBJ whole genome shotgun (WGS) entry which is preliminary data.</text>
</comment>
<dbReference type="InterPro" id="IPR011701">
    <property type="entry name" value="MFS"/>
</dbReference>
<feature type="transmembrane region" description="Helical" evidence="5">
    <location>
        <begin position="168"/>
        <end position="188"/>
    </location>
</feature>
<dbReference type="GO" id="GO:0016020">
    <property type="term" value="C:membrane"/>
    <property type="evidence" value="ECO:0007669"/>
    <property type="project" value="UniProtKB-SubCell"/>
</dbReference>
<evidence type="ECO:0000256" key="1">
    <source>
        <dbReference type="ARBA" id="ARBA00004141"/>
    </source>
</evidence>
<feature type="transmembrane region" description="Helical" evidence="5">
    <location>
        <begin position="401"/>
        <end position="422"/>
    </location>
</feature>
<feature type="transmembrane region" description="Helical" evidence="5">
    <location>
        <begin position="333"/>
        <end position="352"/>
    </location>
</feature>
<sequence length="513" mass="51533">MTARAIPDDTANGAWVLGAVCLAGLMMPLSFTGPAVALPAIGRELGGSPVALAWVVNAFVLSFGSFVMAAGALADQLGRKRMFAIGVAGFAVLSLVLGFAPTVVALDLLRGAQGVAAAIAMAGGAASLAQEFEGPARTRAFSLLGTSFGIGLAFGPILSGVLVETLGWRAIFLTGTAIGVLVLLFGVPRMRESRDPGATGVDWPGLFSFTAALGLLTFGIMQGPQDGWGSPVVVALLLGAAAMLALFVAVETRVRRPMLDLSLFRYPRFVGAQFLPIATAVCFVVPLVLLPVRFIGAEGMSEIEAGGLMIALSAPMAVVPFLAGMLARRVPAAVLSAIGLAVAALGLGWLAAVPVGAGVAALAVPMLVIGIGTGLPWGLMDDLSVSVVPRERAGMATGIFSTMRVAGEAVAIAAAGALVVALGQSGLRGVAGEGTGAPVADAVNALAGGDMGRAEALLPGLGRAALAQAYGGAFQAMLAVLVAATLAAALVAYVLLRRRDREAMVQAAKACEA</sequence>
<feature type="transmembrane region" description="Helical" evidence="5">
    <location>
        <begin position="112"/>
        <end position="129"/>
    </location>
</feature>
<dbReference type="CDD" id="cd17321">
    <property type="entry name" value="MFS_MMR_MDR_like"/>
    <property type="match status" value="1"/>
</dbReference>
<feature type="domain" description="Major facilitator superfamily (MFS) profile" evidence="6">
    <location>
        <begin position="16"/>
        <end position="500"/>
    </location>
</feature>
<evidence type="ECO:0000313" key="7">
    <source>
        <dbReference type="EMBL" id="MBW8725965.1"/>
    </source>
</evidence>
<gene>
    <name evidence="7" type="ORF">JF625_12530</name>
</gene>
<evidence type="ECO:0000256" key="5">
    <source>
        <dbReference type="SAM" id="Phobius"/>
    </source>
</evidence>
<evidence type="ECO:0000256" key="2">
    <source>
        <dbReference type="ARBA" id="ARBA00022692"/>
    </source>
</evidence>
<dbReference type="Gene3D" id="1.20.1720.10">
    <property type="entry name" value="Multidrug resistance protein D"/>
    <property type="match status" value="1"/>
</dbReference>
<feature type="transmembrane region" description="Helical" evidence="5">
    <location>
        <begin position="141"/>
        <end position="162"/>
    </location>
</feature>
<feature type="transmembrane region" description="Helical" evidence="5">
    <location>
        <begin position="200"/>
        <end position="222"/>
    </location>
</feature>
<keyword evidence="2 5" id="KW-0812">Transmembrane</keyword>
<dbReference type="PANTHER" id="PTHR42718:SF49">
    <property type="entry name" value="EXPORT PROTEIN"/>
    <property type="match status" value="1"/>
</dbReference>
<dbReference type="AlphaFoldDB" id="A0A952FML4"/>
<keyword evidence="3 5" id="KW-1133">Transmembrane helix</keyword>
<feature type="transmembrane region" description="Helical" evidence="5">
    <location>
        <begin position="12"/>
        <end position="31"/>
    </location>
</feature>
<accession>A0A952FML4</accession>
<organism evidence="7 8">
    <name type="scientific">Inquilinus limosus</name>
    <dbReference type="NCBI Taxonomy" id="171674"/>
    <lineage>
        <taxon>Bacteria</taxon>
        <taxon>Pseudomonadati</taxon>
        <taxon>Pseudomonadota</taxon>
        <taxon>Alphaproteobacteria</taxon>
        <taxon>Rhodospirillales</taxon>
        <taxon>Rhodospirillaceae</taxon>
        <taxon>Inquilinus</taxon>
    </lineage>
</organism>
<dbReference type="EMBL" id="JAEKLZ010000192">
    <property type="protein sequence ID" value="MBW8725965.1"/>
    <property type="molecule type" value="Genomic_DNA"/>
</dbReference>
<feature type="transmembrane region" description="Helical" evidence="5">
    <location>
        <begin position="83"/>
        <end position="106"/>
    </location>
</feature>
<dbReference type="PROSITE" id="PS50850">
    <property type="entry name" value="MFS"/>
    <property type="match status" value="1"/>
</dbReference>
<dbReference type="PROSITE" id="PS00216">
    <property type="entry name" value="SUGAR_TRANSPORT_1"/>
    <property type="match status" value="1"/>
</dbReference>
<evidence type="ECO:0000256" key="3">
    <source>
        <dbReference type="ARBA" id="ARBA00022989"/>
    </source>
</evidence>
<dbReference type="Pfam" id="PF07690">
    <property type="entry name" value="MFS_1"/>
    <property type="match status" value="1"/>
</dbReference>
<name>A0A952FML4_9PROT</name>
<feature type="transmembrane region" description="Helical" evidence="5">
    <location>
        <begin position="270"/>
        <end position="295"/>
    </location>
</feature>
<evidence type="ECO:0000259" key="6">
    <source>
        <dbReference type="PROSITE" id="PS50850"/>
    </source>
</evidence>
<dbReference type="InterPro" id="IPR020846">
    <property type="entry name" value="MFS_dom"/>
</dbReference>
<feature type="transmembrane region" description="Helical" evidence="5">
    <location>
        <begin position="228"/>
        <end position="250"/>
    </location>
</feature>
<dbReference type="SUPFAM" id="SSF103473">
    <property type="entry name" value="MFS general substrate transporter"/>
    <property type="match status" value="1"/>
</dbReference>
<keyword evidence="4 5" id="KW-0472">Membrane</keyword>
<feature type="transmembrane region" description="Helical" evidence="5">
    <location>
        <begin position="473"/>
        <end position="496"/>
    </location>
</feature>
<dbReference type="InterPro" id="IPR005829">
    <property type="entry name" value="Sugar_transporter_CS"/>
</dbReference>
<reference evidence="7" key="1">
    <citation type="submission" date="2020-06" db="EMBL/GenBank/DDBJ databases">
        <title>Stable isotope informed genome-resolved metagenomics uncovers potential trophic interactions in rhizosphere soil.</title>
        <authorList>
            <person name="Starr E.P."/>
            <person name="Shi S."/>
            <person name="Blazewicz S.J."/>
            <person name="Koch B.J."/>
            <person name="Probst A.J."/>
            <person name="Hungate B.A."/>
            <person name="Pett-Ridge J."/>
            <person name="Firestone M.K."/>
            <person name="Banfield J.F."/>
        </authorList>
    </citation>
    <scope>NUCLEOTIDE SEQUENCE</scope>
    <source>
        <strain evidence="7">YM_69_17</strain>
    </source>
</reference>
<feature type="transmembrane region" description="Helical" evidence="5">
    <location>
        <begin position="51"/>
        <end position="71"/>
    </location>
</feature>
<dbReference type="InterPro" id="IPR036259">
    <property type="entry name" value="MFS_trans_sf"/>
</dbReference>
<evidence type="ECO:0000256" key="4">
    <source>
        <dbReference type="ARBA" id="ARBA00023136"/>
    </source>
</evidence>
<dbReference type="Gene3D" id="1.20.1250.20">
    <property type="entry name" value="MFS general substrate transporter like domains"/>
    <property type="match status" value="1"/>
</dbReference>
<feature type="transmembrane region" description="Helical" evidence="5">
    <location>
        <begin position="358"/>
        <end position="380"/>
    </location>
</feature>